<keyword evidence="3" id="KW-0418">Kinase</keyword>
<evidence type="ECO:0000256" key="6">
    <source>
        <dbReference type="PROSITE-ProRule" id="PRU10141"/>
    </source>
</evidence>
<organism evidence="10 11">
    <name type="scientific">Archangium gephyra</name>
    <dbReference type="NCBI Taxonomy" id="48"/>
    <lineage>
        <taxon>Bacteria</taxon>
        <taxon>Pseudomonadati</taxon>
        <taxon>Myxococcota</taxon>
        <taxon>Myxococcia</taxon>
        <taxon>Myxococcales</taxon>
        <taxon>Cystobacterineae</taxon>
        <taxon>Archangiaceae</taxon>
        <taxon>Archangium</taxon>
    </lineage>
</organism>
<accession>A0A2W5TL69</accession>
<dbReference type="InterPro" id="IPR011009">
    <property type="entry name" value="Kinase-like_dom_sf"/>
</dbReference>
<dbReference type="Pfam" id="PF00400">
    <property type="entry name" value="WD40"/>
    <property type="match status" value="2"/>
</dbReference>
<dbReference type="Gene3D" id="3.30.200.20">
    <property type="entry name" value="Phosphorylase Kinase, domain 1"/>
    <property type="match status" value="1"/>
</dbReference>
<evidence type="ECO:0000256" key="1">
    <source>
        <dbReference type="ARBA" id="ARBA00022679"/>
    </source>
</evidence>
<feature type="repeat" description="WD" evidence="5">
    <location>
        <begin position="599"/>
        <end position="628"/>
    </location>
</feature>
<proteinExistence type="predicted"/>
<evidence type="ECO:0000313" key="11">
    <source>
        <dbReference type="Proteomes" id="UP000249061"/>
    </source>
</evidence>
<dbReference type="Gene3D" id="2.130.10.10">
    <property type="entry name" value="YVTN repeat-like/Quinoprotein amine dehydrogenase"/>
    <property type="match status" value="3"/>
</dbReference>
<dbReference type="CDD" id="cd14014">
    <property type="entry name" value="STKc_PknB_like"/>
    <property type="match status" value="1"/>
</dbReference>
<feature type="binding site" evidence="6">
    <location>
        <position position="72"/>
    </location>
    <ligand>
        <name>ATP</name>
        <dbReference type="ChEBI" id="CHEBI:30616"/>
    </ligand>
</feature>
<dbReference type="GO" id="GO:0004674">
    <property type="term" value="F:protein serine/threonine kinase activity"/>
    <property type="evidence" value="ECO:0007669"/>
    <property type="project" value="TreeGrafter"/>
</dbReference>
<dbReference type="Gene3D" id="1.10.510.10">
    <property type="entry name" value="Transferase(Phosphotransferase) domain 1"/>
    <property type="match status" value="1"/>
</dbReference>
<evidence type="ECO:0000256" key="5">
    <source>
        <dbReference type="PROSITE-ProRule" id="PRU00221"/>
    </source>
</evidence>
<feature type="region of interest" description="Disordered" evidence="7">
    <location>
        <begin position="1"/>
        <end position="31"/>
    </location>
</feature>
<evidence type="ECO:0000256" key="3">
    <source>
        <dbReference type="ARBA" id="ARBA00022777"/>
    </source>
</evidence>
<feature type="repeat" description="WD" evidence="5">
    <location>
        <begin position="465"/>
        <end position="490"/>
    </location>
</feature>
<evidence type="ECO:0000256" key="4">
    <source>
        <dbReference type="ARBA" id="ARBA00022840"/>
    </source>
</evidence>
<dbReference type="Pfam" id="PF00069">
    <property type="entry name" value="Pkinase"/>
    <property type="match status" value="1"/>
</dbReference>
<dbReference type="InterPro" id="IPR000719">
    <property type="entry name" value="Prot_kinase_dom"/>
</dbReference>
<keyword evidence="8" id="KW-1133">Transmembrane helix</keyword>
<dbReference type="PROSITE" id="PS50294">
    <property type="entry name" value="WD_REPEATS_REGION"/>
    <property type="match status" value="1"/>
</dbReference>
<dbReference type="SMART" id="SM00220">
    <property type="entry name" value="S_TKc"/>
    <property type="match status" value="1"/>
</dbReference>
<dbReference type="AlphaFoldDB" id="A0A2W5TL69"/>
<dbReference type="InterPro" id="IPR001680">
    <property type="entry name" value="WD40_rpt"/>
</dbReference>
<dbReference type="PROSITE" id="PS50082">
    <property type="entry name" value="WD_REPEATS_2"/>
    <property type="match status" value="3"/>
</dbReference>
<dbReference type="InterPro" id="IPR011047">
    <property type="entry name" value="Quinoprotein_ADH-like_sf"/>
</dbReference>
<feature type="transmembrane region" description="Helical" evidence="8">
    <location>
        <begin position="318"/>
        <end position="337"/>
    </location>
</feature>
<dbReference type="SUPFAM" id="SSF50998">
    <property type="entry name" value="Quinoprotein alcohol dehydrogenase-like"/>
    <property type="match status" value="1"/>
</dbReference>
<dbReference type="PROSITE" id="PS00107">
    <property type="entry name" value="PROTEIN_KINASE_ATP"/>
    <property type="match status" value="1"/>
</dbReference>
<dbReference type="PANTHER" id="PTHR43289:SF6">
    <property type="entry name" value="SERINE_THREONINE-PROTEIN KINASE NEKL-3"/>
    <property type="match status" value="1"/>
</dbReference>
<comment type="caution">
    <text evidence="10">The sequence shown here is derived from an EMBL/GenBank/DDBJ whole genome shotgun (WGS) entry which is preliminary data.</text>
</comment>
<keyword evidence="8" id="KW-0812">Transmembrane</keyword>
<evidence type="ECO:0000256" key="7">
    <source>
        <dbReference type="SAM" id="MobiDB-lite"/>
    </source>
</evidence>
<dbReference type="EMBL" id="QFQP01000007">
    <property type="protein sequence ID" value="PZR14547.1"/>
    <property type="molecule type" value="Genomic_DNA"/>
</dbReference>
<dbReference type="SUPFAM" id="SSF50978">
    <property type="entry name" value="WD40 repeat-like"/>
    <property type="match status" value="1"/>
</dbReference>
<keyword evidence="2 6" id="KW-0547">Nucleotide-binding</keyword>
<evidence type="ECO:0000256" key="8">
    <source>
        <dbReference type="SAM" id="Phobius"/>
    </source>
</evidence>
<feature type="domain" description="Protein kinase" evidence="9">
    <location>
        <begin position="43"/>
        <end position="305"/>
    </location>
</feature>
<dbReference type="SUPFAM" id="SSF56112">
    <property type="entry name" value="Protein kinase-like (PK-like)"/>
    <property type="match status" value="1"/>
</dbReference>
<dbReference type="GO" id="GO:0005524">
    <property type="term" value="F:ATP binding"/>
    <property type="evidence" value="ECO:0007669"/>
    <property type="project" value="UniProtKB-UniRule"/>
</dbReference>
<keyword evidence="1" id="KW-0808">Transferase</keyword>
<evidence type="ECO:0000256" key="2">
    <source>
        <dbReference type="ARBA" id="ARBA00022741"/>
    </source>
</evidence>
<gene>
    <name evidence="10" type="ORF">DI536_10890</name>
</gene>
<name>A0A2W5TL69_9BACT</name>
<dbReference type="PANTHER" id="PTHR43289">
    <property type="entry name" value="MITOGEN-ACTIVATED PROTEIN KINASE KINASE KINASE 20-RELATED"/>
    <property type="match status" value="1"/>
</dbReference>
<dbReference type="InterPro" id="IPR017441">
    <property type="entry name" value="Protein_kinase_ATP_BS"/>
</dbReference>
<keyword evidence="4 6" id="KW-0067">ATP-binding</keyword>
<dbReference type="SMART" id="SM00320">
    <property type="entry name" value="WD40"/>
    <property type="match status" value="6"/>
</dbReference>
<evidence type="ECO:0000259" key="9">
    <source>
        <dbReference type="PROSITE" id="PS50011"/>
    </source>
</evidence>
<dbReference type="PROSITE" id="PS50011">
    <property type="entry name" value="PROTEIN_KINASE_DOM"/>
    <property type="match status" value="1"/>
</dbReference>
<keyword evidence="5" id="KW-0853">WD repeat</keyword>
<protein>
    <recommendedName>
        <fullName evidence="9">Protein kinase domain-containing protein</fullName>
    </recommendedName>
</protein>
<reference evidence="10 11" key="1">
    <citation type="submission" date="2017-08" db="EMBL/GenBank/DDBJ databases">
        <title>Infants hospitalized years apart are colonized by the same room-sourced microbial strains.</title>
        <authorList>
            <person name="Brooks B."/>
            <person name="Olm M.R."/>
            <person name="Firek B.A."/>
            <person name="Baker R."/>
            <person name="Thomas B.C."/>
            <person name="Morowitz M.J."/>
            <person name="Banfield J.F."/>
        </authorList>
    </citation>
    <scope>NUCLEOTIDE SEQUENCE [LARGE SCALE GENOMIC DNA]</scope>
    <source>
        <strain evidence="10">S2_003_000_R2_14</strain>
    </source>
</reference>
<dbReference type="InterPro" id="IPR015943">
    <property type="entry name" value="WD40/YVTN_repeat-like_dom_sf"/>
</dbReference>
<evidence type="ECO:0000313" key="10">
    <source>
        <dbReference type="EMBL" id="PZR14547.1"/>
    </source>
</evidence>
<dbReference type="InterPro" id="IPR036322">
    <property type="entry name" value="WD40_repeat_dom_sf"/>
</dbReference>
<dbReference type="Proteomes" id="UP000249061">
    <property type="component" value="Unassembled WGS sequence"/>
</dbReference>
<dbReference type="PROSITE" id="PS00108">
    <property type="entry name" value="PROTEIN_KINASE_ST"/>
    <property type="match status" value="1"/>
</dbReference>
<keyword evidence="8" id="KW-0472">Membrane</keyword>
<sequence length="962" mass="102022">MSDKDELGQTLPRSNPAALPSANAGTREALPQHDDARYAVAEGEVDPELGRGGMGRVLKLVDTNLRREVAVKELLREHTAEHSSSGPLLEALFVREARVLALLEHPGVVPVYELGRRGDGTPYYVMRRIHGRSLSSVLENAVSLDERLAMLSHLIDVANTVGYAHSRRVVHRDLKPENVMVGPFGETQVIDWGLAMVNGEMTPGSELAGTPAYMAPEQANGVGVDARSDVWALGVMLFELLTGKRPFDAGSPTQVLDDVRTAPIPAVKSIEPRAPKALVEIVERALQRAPSLRFQNAGEMAEALEAAQRARAPKPTGLVLAVIALALTCAALLFVAGDARQRVEAAQGAARRSVADAQREHAQAQAEAALTAWRARDAVKALRLAKTVPDNPLAAGVELLVSERGAPEQRWSVTVPAGCSSLVAIGTDVACATLNGIALFGADGRQRGEFSTGPVGWQHAMLMVGEQLVSGGDDRLLRFWNVETRQEAHTVNGFAAGIRALATDGADVIVGLADGSVLRVAADGTVSEVTKHARPILWLAATPGQVTSVSDSLLRVTGPSPMELDRHVGAVAALNARELSIGVERSVVLVRDGDVKLVSSGHRDDVTALAHVDGRVLSGSADGTLRWWFGDGSAEGVLEGFAPGIPALAVNDTQVFIATSNRELEAWSLPARAAVSSETAVPSAYQWWAGAGLVTGYRDGRLVRTDEKTGEAHTLEARHFGPVRGIARVTGDDTSDAVRFISGGDDGRVLAQRWNGSVDVLDAIEGARVLSVAATSTGTHVAWSADDGTRVVWSLEFGKEVSRSRDTRVRVLSFSKDGRWLAMGREDKHVTVIETATGKEVQTLGPADGAISALAWSPDGTRVITGSTDGHLTEWNVDDQRAVRTLTQPGGRIGALELAGDTLVAGSDDGSTWLFRRSDGALLAQIPADSGNVLFVAFTSTGLLSAGTDRLVHSFPYGDGRR</sequence>
<dbReference type="InterPro" id="IPR008271">
    <property type="entry name" value="Ser/Thr_kinase_AS"/>
</dbReference>
<feature type="repeat" description="WD" evidence="5">
    <location>
        <begin position="844"/>
        <end position="885"/>
    </location>
</feature>